<gene>
    <name evidence="1" type="ORF">IV203_028561</name>
</gene>
<organism evidence="1 2">
    <name type="scientific">Nitzschia inconspicua</name>
    <dbReference type="NCBI Taxonomy" id="303405"/>
    <lineage>
        <taxon>Eukaryota</taxon>
        <taxon>Sar</taxon>
        <taxon>Stramenopiles</taxon>
        <taxon>Ochrophyta</taxon>
        <taxon>Bacillariophyta</taxon>
        <taxon>Bacillariophyceae</taxon>
        <taxon>Bacillariophycidae</taxon>
        <taxon>Bacillariales</taxon>
        <taxon>Bacillariaceae</taxon>
        <taxon>Nitzschia</taxon>
    </lineage>
</organism>
<sequence>MGNGYNNIVPPVPQHQFEQIGNLFNYCNQALNIICTDTKLMSRAEIYQNEGDMRSFNNVVTPFTTSYEKEVATVTQDNSSSSSFGWKITMASSKVSEDGDGMEKDDVDDDDEVSIATFAEDDGIFTVSDFLVENVEVLSQLF</sequence>
<evidence type="ECO:0000313" key="1">
    <source>
        <dbReference type="EMBL" id="KAG7365891.1"/>
    </source>
</evidence>
<accession>A0A9K3Q008</accession>
<dbReference type="EMBL" id="JAGRRH010000007">
    <property type="protein sequence ID" value="KAG7365891.1"/>
    <property type="molecule type" value="Genomic_DNA"/>
</dbReference>
<name>A0A9K3Q008_9STRA</name>
<reference evidence="1" key="1">
    <citation type="journal article" date="2021" name="Sci. Rep.">
        <title>Diploid genomic architecture of Nitzschia inconspicua, an elite biomass production diatom.</title>
        <authorList>
            <person name="Oliver A."/>
            <person name="Podell S."/>
            <person name="Pinowska A."/>
            <person name="Traller J.C."/>
            <person name="Smith S.R."/>
            <person name="McClure R."/>
            <person name="Beliaev A."/>
            <person name="Bohutskyi P."/>
            <person name="Hill E.A."/>
            <person name="Rabines A."/>
            <person name="Zheng H."/>
            <person name="Allen L.Z."/>
            <person name="Kuo A."/>
            <person name="Grigoriev I.V."/>
            <person name="Allen A.E."/>
            <person name="Hazlebeck D."/>
            <person name="Allen E.E."/>
        </authorList>
    </citation>
    <scope>NUCLEOTIDE SEQUENCE</scope>
    <source>
        <strain evidence="1">Hildebrandi</strain>
    </source>
</reference>
<dbReference type="AlphaFoldDB" id="A0A9K3Q008"/>
<reference evidence="1" key="2">
    <citation type="submission" date="2021-04" db="EMBL/GenBank/DDBJ databases">
        <authorList>
            <person name="Podell S."/>
        </authorList>
    </citation>
    <scope>NUCLEOTIDE SEQUENCE</scope>
    <source>
        <strain evidence="1">Hildebrandi</strain>
    </source>
</reference>
<protein>
    <submittedName>
        <fullName evidence="1">Uncharacterized protein</fullName>
    </submittedName>
</protein>
<proteinExistence type="predicted"/>
<dbReference type="Proteomes" id="UP000693970">
    <property type="component" value="Unassembled WGS sequence"/>
</dbReference>
<keyword evidence="2" id="KW-1185">Reference proteome</keyword>
<comment type="caution">
    <text evidence="1">The sequence shown here is derived from an EMBL/GenBank/DDBJ whole genome shotgun (WGS) entry which is preliminary data.</text>
</comment>
<evidence type="ECO:0000313" key="2">
    <source>
        <dbReference type="Proteomes" id="UP000693970"/>
    </source>
</evidence>